<dbReference type="GO" id="GO:0005829">
    <property type="term" value="C:cytosol"/>
    <property type="evidence" value="ECO:0007669"/>
    <property type="project" value="UniProtKB-SubCell"/>
</dbReference>
<dbReference type="GO" id="GO:0030154">
    <property type="term" value="P:cell differentiation"/>
    <property type="evidence" value="ECO:0007669"/>
    <property type="project" value="UniProtKB-KW"/>
</dbReference>
<evidence type="ECO:0000256" key="4">
    <source>
        <dbReference type="ARBA" id="ARBA00022490"/>
    </source>
</evidence>
<dbReference type="PANTHER" id="PTHR35671">
    <property type="entry name" value="PROTEIN TOPAZ1"/>
    <property type="match status" value="1"/>
</dbReference>
<evidence type="ECO:0000313" key="10">
    <source>
        <dbReference type="Proteomes" id="UP000515159"/>
    </source>
</evidence>
<feature type="region of interest" description="Disordered" evidence="8">
    <location>
        <begin position="1263"/>
        <end position="1292"/>
    </location>
</feature>
<reference evidence="11" key="1">
    <citation type="submission" date="2025-08" db="UniProtKB">
        <authorList>
            <consortium name="RefSeq"/>
        </authorList>
    </citation>
    <scope>IDENTIFICATION</scope>
</reference>
<proteinExistence type="predicted"/>
<dbReference type="FunCoup" id="A0A6P8PPZ3">
    <property type="interactions" value="55"/>
</dbReference>
<evidence type="ECO:0000256" key="1">
    <source>
        <dbReference type="ARBA" id="ARBA00002132"/>
    </source>
</evidence>
<evidence type="ECO:0000256" key="2">
    <source>
        <dbReference type="ARBA" id="ARBA00004514"/>
    </source>
</evidence>
<feature type="compositionally biased region" description="Low complexity" evidence="8">
    <location>
        <begin position="1263"/>
        <end position="1280"/>
    </location>
</feature>
<dbReference type="InterPro" id="IPR029435">
    <property type="entry name" value="TOPAZ1_dom"/>
</dbReference>
<dbReference type="Proteomes" id="UP000515159">
    <property type="component" value="Chromosome 2"/>
</dbReference>
<keyword evidence="5" id="KW-0221">Differentiation</keyword>
<feature type="region of interest" description="Disordered" evidence="8">
    <location>
        <begin position="1403"/>
        <end position="1424"/>
    </location>
</feature>
<dbReference type="KEGG" id="gsh:117353772"/>
<organism evidence="10 11">
    <name type="scientific">Geotrypetes seraphini</name>
    <name type="common">Gaboon caecilian</name>
    <name type="synonym">Caecilia seraphini</name>
    <dbReference type="NCBI Taxonomy" id="260995"/>
    <lineage>
        <taxon>Eukaryota</taxon>
        <taxon>Metazoa</taxon>
        <taxon>Chordata</taxon>
        <taxon>Craniata</taxon>
        <taxon>Vertebrata</taxon>
        <taxon>Euteleostomi</taxon>
        <taxon>Amphibia</taxon>
        <taxon>Gymnophiona</taxon>
        <taxon>Geotrypetes</taxon>
    </lineage>
</organism>
<dbReference type="OrthoDB" id="8859650at2759"/>
<name>A0A6P8PPZ3_GEOSA</name>
<evidence type="ECO:0000259" key="9">
    <source>
        <dbReference type="Pfam" id="PF14669"/>
    </source>
</evidence>
<comment type="function">
    <text evidence="1">Important for normal spermatogenesis and male fertility. Specifically required for progression to the post-meiotic stages of spermatocyte development. Seems to be necessary for normal expression levels of a number of testis-expressed gene transcripts, although its role in this process is unclear.</text>
</comment>
<accession>A0A6P8PPZ3</accession>
<dbReference type="PANTHER" id="PTHR35671:SF1">
    <property type="entry name" value="PROTEIN TOPAZ1"/>
    <property type="match status" value="1"/>
</dbReference>
<dbReference type="CTD" id="375337"/>
<feature type="region of interest" description="Disordered" evidence="8">
    <location>
        <begin position="516"/>
        <end position="553"/>
    </location>
</feature>
<feature type="compositionally biased region" description="Polar residues" evidence="8">
    <location>
        <begin position="541"/>
        <end position="550"/>
    </location>
</feature>
<dbReference type="RefSeq" id="XP_033785979.1">
    <property type="nucleotide sequence ID" value="XM_033930088.1"/>
</dbReference>
<dbReference type="GO" id="GO:0048137">
    <property type="term" value="P:spermatocyte division"/>
    <property type="evidence" value="ECO:0007669"/>
    <property type="project" value="TreeGrafter"/>
</dbReference>
<dbReference type="InterPro" id="IPR038952">
    <property type="entry name" value="TOPAZ1"/>
</dbReference>
<gene>
    <name evidence="11" type="primary">TOPAZ1</name>
</gene>
<comment type="subcellular location">
    <subcellularLocation>
        <location evidence="2">Cytoplasm</location>
        <location evidence="2">Cytosol</location>
    </subcellularLocation>
</comment>
<evidence type="ECO:0000256" key="5">
    <source>
        <dbReference type="ARBA" id="ARBA00022782"/>
    </source>
</evidence>
<dbReference type="InParanoid" id="A0A6P8PPZ3"/>
<evidence type="ECO:0000256" key="7">
    <source>
        <dbReference type="ARBA" id="ARBA00031943"/>
    </source>
</evidence>
<evidence type="ECO:0000256" key="3">
    <source>
        <dbReference type="ARBA" id="ARBA00016464"/>
    </source>
</evidence>
<feature type="compositionally biased region" description="Basic and acidic residues" evidence="8">
    <location>
        <begin position="516"/>
        <end position="531"/>
    </location>
</feature>
<keyword evidence="6" id="KW-0744">Spermatogenesis</keyword>
<feature type="domain" description="Protein TOPAZ1" evidence="9">
    <location>
        <begin position="1740"/>
        <end position="1915"/>
    </location>
</feature>
<dbReference type="Pfam" id="PF14669">
    <property type="entry name" value="Asp_Glu_race_2"/>
    <property type="match status" value="1"/>
</dbReference>
<keyword evidence="10" id="KW-1185">Reference proteome</keyword>
<evidence type="ECO:0000256" key="6">
    <source>
        <dbReference type="ARBA" id="ARBA00022871"/>
    </source>
</evidence>
<evidence type="ECO:0000313" key="11">
    <source>
        <dbReference type="RefSeq" id="XP_033785979.1"/>
    </source>
</evidence>
<dbReference type="GeneID" id="117353772"/>
<sequence length="2212" mass="250224">MIQLRSRKILLNRNFVSSNGDSPESKGSPETARKDSAELGNNVAGLSCLKSAMFDLTRETLKEEKLDGSKKVKRGRRFGMKKGKSMQNAEHSECLGCKKMMKSSLVSLDNKDVKRRVRVSKSRLQEKLEESAAKEGTCCTLSDALGHNKVPEGKKYKKKMMMGKKDKLEEERKGKKRINIRKLQSDKIIMNEKMREKATTVQLKQKHTLHVRIKKTSESDKRIKTAKCEFQQRVRDKGKKEILSDHLSIYVEHDDTEETKEAATSSNLTMKLRSSTKRKWTNTVQNSRAQMMSQMGINMTTFRECNVKNLLAKARNSHSTSEDAVEIRNRSRVIKAKCLSSATQGAYDKRESTPEYKEKQSSKIRKCSVSFAYPLEKSPVVTLHSCASLEKFIRHADYDLSSSSVCQEFKTLSENLFMQKNKDDFCDDRTRESVDMRPLLAQTAGNSTTADKPDFEGNTERKCKSINRSSRLCSEKKLNKHSSKLNYNSGKKSIKQTVDLYETAEKSVVMGAVSEKGEKHKMELPGKDRQPNKHRKGKCSKTLNDQTNPPEFTAEKLDTHGRICATSIEHDTLMPQNTEQEVHSSLSNIEVQMKFLNEDTFEKLPDWVEAKKQRKSMIGSRPLKSERKKTFKYVETMKDQTDDSVRDQEMKRASKCLKSKKEFHMIGCQRIVPMIGKNEWKSRSCARTSQWSFPKCSGFILHKKSCSPVCFQDPIEEVQGPDLALIPVKIDDSMCRKRKLESMVVALPSDGFENGTFCEVKQVKPAVDQVESEHTTVQKIVCVPEDTLISNILSENSTIQNTICALEGTFISNIMSEHSTVQNVVCVPEVTPLTNMSEHSTLLNAVCVPEATSLTNMMSEHSTVQNAVSIPEVTPLTNMMSEHSTVQNVCVPEVTPLTNMMSEHSTVQNAVCVPEVTLLTNMLSEHSMVQNIVCVPEVTPLTNMMSEHSTVRNAVCVPEVTPLTNMMSEHSTIQNAFCVPEVISLTNMSIRSIDNCEYNKSSIFGEANKSLDQQTVKCTSNCLKKKNSKNIGDFDKLVVKDKLVVPELDKILNAVELPNFKIPMHKNSEPRTFQNSRNLDHGSHSVVDLQESLSAAVELQSNTDEQYSSGLNSSSQFCNVDSTSLQASVDQSYHESSRNFRIPVYKNSKQRTLPNSRNLDHGTHSVVDRHENMSVKVEIQSSKEKQYSESNSSSTLCNAKTYNVDIVSVRDSTDQSCHENFRRTVLHNHSNQVEFIPVKPKFASCERETKPSASKDIAASIGFSGQQEGQQESLQPLSSGDTHSYGSSCDIGSGKKKNKIYVNDFKAYEEDVLVLDVIQDDPDLFGSPCDESKSQADSADFQKASVIKHIHGENGLLPKLHELKQEASNFGKCSPKLPACHRGGADFNRYCYGSFVTGNQMKRQNSPLGSIGGHTEESLEDGQLTESEDCKSNFEMVVEDKFPEKTIALKDEKGNVCENRKRENSKYLGLLSNNLVDSKMPLPSLKGQPDDCKLPLPWKHDFKFTNKPSEHLPLQNLNFNEAWKMENNSLESPHPSYLPMLKTPLPSGYCNYYFNTLRSCTRRNCWFFHVPKQGDEKFCMEMIQKMVNTNHISLLQRAVQIFTNYYRTIPPGIHYDAEVQRDLLLSLLDHRLLPAIFLVLNIGVIVKILPSVEVLVKVLDHVATTGFRKTVPCLVDIICKLVEAGMILLPQHLDYIIKLLNEMQASESEIGIILAMKTRFLAKESKKNSICDLDLAVAEIEHCKERADWRKLGTLYVNIRMNCQSLTDFKRFSTCVTDALTKDSKDERSVIPFCEFSETVNQDPNYNGIDKNLLGRIGISVIYSYHKSKQWIKGKKVLDKLHKMQIDFTILRGLTGSESLAPRCQVVNVAVEIFLENGSLDGAIWVLKESEWIINTSLWPCDRMDVLNRHNLLCTIAQETLTKSLYRQAFEVLQNLPGLQEPQDALDVSQYGALFNQLLNSCIENNSLGMSSSVVDFVISKNIPVKFSYLRGLITAMGRSCLWLKARSHYKSALSLGIYPPLEGNLYRKILQIPSYMSEIEMLLAIEIFMVSNASNIQSPGGSSQTFQIILKRCVEDKLQSKDDYRTAVERLRLAVRLSTPKLLIKYMTINIAMEQVYILDHSAALKWLKENMKWAGKVWLFQNIHMIVTTNQWLGCFRNVNSTNRRANMKMLYGITVCSHLWDYNTAGFFSFRLVLIPKKKKKKPPLTNSY</sequence>
<evidence type="ECO:0000256" key="8">
    <source>
        <dbReference type="SAM" id="MobiDB-lite"/>
    </source>
</evidence>
<protein>
    <recommendedName>
        <fullName evidence="3">Protein TOPAZ1</fullName>
    </recommendedName>
    <alternativeName>
        <fullName evidence="7">Testis- and ovary-specific PAZ domain-containing protein 1</fullName>
    </alternativeName>
</protein>
<feature type="region of interest" description="Disordered" evidence="8">
    <location>
        <begin position="15"/>
        <end position="35"/>
    </location>
</feature>
<keyword evidence="4" id="KW-0963">Cytoplasm</keyword>